<evidence type="ECO:0000256" key="6">
    <source>
        <dbReference type="ARBA" id="ARBA00023125"/>
    </source>
</evidence>
<keyword evidence="4" id="KW-0159">Chromosome partition</keyword>
<dbReference type="CDD" id="cd00552">
    <property type="entry name" value="RaiA"/>
    <property type="match status" value="1"/>
</dbReference>
<protein>
    <submittedName>
        <fullName evidence="12">Tyrosine recombinase XerC subunit /SSU ribosomal protein S30P /sigma 54 modulation protein</fullName>
    </submittedName>
</protein>
<dbReference type="InterPro" id="IPR003489">
    <property type="entry name" value="RHF/RaiA"/>
</dbReference>
<evidence type="ECO:0000313" key="12">
    <source>
        <dbReference type="EMBL" id="PVZ12132.1"/>
    </source>
</evidence>
<evidence type="ECO:0000259" key="10">
    <source>
        <dbReference type="PROSITE" id="PS51898"/>
    </source>
</evidence>
<dbReference type="GO" id="GO:0003677">
    <property type="term" value="F:DNA binding"/>
    <property type="evidence" value="ECO:0007669"/>
    <property type="project" value="UniProtKB-UniRule"/>
</dbReference>
<keyword evidence="13" id="KW-1185">Reference proteome</keyword>
<dbReference type="InterPro" id="IPR044068">
    <property type="entry name" value="CB"/>
</dbReference>
<sequence>MTMNETPETIERFLYYLRYERNDSERTVSEYAQDLNRYAAFFSERTGEAFEPSERDKDVARAWLFSLIEAGQKGSSVQRRLSALKSYYRYMVKIGRISQSPVRMLKGPKKELPLPVFIPHHQMEQLLNSPIPEDDFTAIRDRLILETLYQAGLRRSEIADLKDDAVEVDAGNMRITGKRNKQRIVPFGSRLKSMINEYRDIRDQKVGKSNFFFVSLDGRPLTGEVVYNIVRSALADVPQLTKKSPHVLRHSFATEMLNHGADLMSVKELLGHDSLSTTVQYTHISFEQLKQMYNAHPRAKKETTMTDLRFQALHFDATDQLKEFAEKKITKLSRLSDEITGAETILKLIKPDTAQNKEASIRLYLPGEDLFAEKTADTFEEAIDLSIDALKRQLEKRKEQRK</sequence>
<evidence type="ECO:0000256" key="7">
    <source>
        <dbReference type="ARBA" id="ARBA00023172"/>
    </source>
</evidence>
<dbReference type="InterPro" id="IPR004107">
    <property type="entry name" value="Integrase_SAM-like_N"/>
</dbReference>
<dbReference type="NCBIfam" id="TIGR00741">
    <property type="entry name" value="yfiA"/>
    <property type="match status" value="1"/>
</dbReference>
<dbReference type="PANTHER" id="PTHR30349">
    <property type="entry name" value="PHAGE INTEGRASE-RELATED"/>
    <property type="match status" value="1"/>
</dbReference>
<dbReference type="InterPro" id="IPR010998">
    <property type="entry name" value="Integrase_recombinase_N"/>
</dbReference>
<dbReference type="Gene3D" id="1.10.443.10">
    <property type="entry name" value="Intergrase catalytic core"/>
    <property type="match status" value="1"/>
</dbReference>
<dbReference type="Proteomes" id="UP000245462">
    <property type="component" value="Unassembled WGS sequence"/>
</dbReference>
<keyword evidence="12" id="KW-0687">Ribonucleoprotein</keyword>
<dbReference type="Pfam" id="PF00589">
    <property type="entry name" value="Phage_integrase"/>
    <property type="match status" value="1"/>
</dbReference>
<dbReference type="GO" id="GO:0015074">
    <property type="term" value="P:DNA integration"/>
    <property type="evidence" value="ECO:0007669"/>
    <property type="project" value="UniProtKB-KW"/>
</dbReference>
<dbReference type="InterPro" id="IPR036567">
    <property type="entry name" value="RHF-like"/>
</dbReference>
<comment type="subcellular location">
    <subcellularLocation>
        <location evidence="1">Cytoplasm</location>
    </subcellularLocation>
</comment>
<dbReference type="InterPro" id="IPR002104">
    <property type="entry name" value="Integrase_catalytic"/>
</dbReference>
<comment type="caution">
    <text evidence="12">The sequence shown here is derived from an EMBL/GenBank/DDBJ whole genome shotgun (WGS) entry which is preliminary data.</text>
</comment>
<dbReference type="EMBL" id="QEKY01000005">
    <property type="protein sequence ID" value="PVZ12132.1"/>
    <property type="molecule type" value="Genomic_DNA"/>
</dbReference>
<gene>
    <name evidence="12" type="ORF">C7382_10515</name>
</gene>
<evidence type="ECO:0000256" key="5">
    <source>
        <dbReference type="ARBA" id="ARBA00022908"/>
    </source>
</evidence>
<evidence type="ECO:0000256" key="8">
    <source>
        <dbReference type="ARBA" id="ARBA00023306"/>
    </source>
</evidence>
<keyword evidence="8" id="KW-0131">Cell cycle</keyword>
<keyword evidence="6 9" id="KW-0238">DNA-binding</keyword>
<dbReference type="GO" id="GO:0005737">
    <property type="term" value="C:cytoplasm"/>
    <property type="evidence" value="ECO:0007669"/>
    <property type="project" value="UniProtKB-SubCell"/>
</dbReference>
<organism evidence="12 13">
    <name type="scientific">Porphyromonas loveana</name>
    <dbReference type="NCBI Taxonomy" id="1884669"/>
    <lineage>
        <taxon>Bacteria</taxon>
        <taxon>Pseudomonadati</taxon>
        <taxon>Bacteroidota</taxon>
        <taxon>Bacteroidia</taxon>
        <taxon>Bacteroidales</taxon>
        <taxon>Porphyromonadaceae</taxon>
        <taxon>Porphyromonas</taxon>
    </lineage>
</organism>
<dbReference type="GO" id="GO:0005840">
    <property type="term" value="C:ribosome"/>
    <property type="evidence" value="ECO:0007669"/>
    <property type="project" value="UniProtKB-KW"/>
</dbReference>
<feature type="domain" description="Tyr recombinase" evidence="10">
    <location>
        <begin position="113"/>
        <end position="294"/>
    </location>
</feature>
<reference evidence="12 13" key="1">
    <citation type="submission" date="2018-04" db="EMBL/GenBank/DDBJ databases">
        <title>Genomic Encyclopedia of Type Strains, Phase IV (KMG-IV): sequencing the most valuable type-strain genomes for metagenomic binning, comparative biology and taxonomic classification.</title>
        <authorList>
            <person name="Goeker M."/>
        </authorList>
    </citation>
    <scope>NUCLEOTIDE SEQUENCE [LARGE SCALE GENOMIC DNA]</scope>
    <source>
        <strain evidence="12 13">DSM 28520</strain>
    </source>
</reference>
<dbReference type="GO" id="GO:0006310">
    <property type="term" value="P:DNA recombination"/>
    <property type="evidence" value="ECO:0007669"/>
    <property type="project" value="UniProtKB-KW"/>
</dbReference>
<dbReference type="SUPFAM" id="SSF56349">
    <property type="entry name" value="DNA breaking-rejoining enzymes"/>
    <property type="match status" value="1"/>
</dbReference>
<feature type="domain" description="Core-binding (CB)" evidence="11">
    <location>
        <begin position="4"/>
        <end position="92"/>
    </location>
</feature>
<evidence type="ECO:0000256" key="2">
    <source>
        <dbReference type="ARBA" id="ARBA00022490"/>
    </source>
</evidence>
<evidence type="ECO:0000256" key="9">
    <source>
        <dbReference type="PROSITE-ProRule" id="PRU01248"/>
    </source>
</evidence>
<keyword evidence="5" id="KW-0229">DNA integration</keyword>
<dbReference type="GO" id="GO:0051301">
    <property type="term" value="P:cell division"/>
    <property type="evidence" value="ECO:0007669"/>
    <property type="project" value="UniProtKB-KW"/>
</dbReference>
<keyword evidence="3" id="KW-0132">Cell division</keyword>
<evidence type="ECO:0000256" key="4">
    <source>
        <dbReference type="ARBA" id="ARBA00022829"/>
    </source>
</evidence>
<name>A0A2U1FIY7_9PORP</name>
<accession>A0A2U1FIY7</accession>
<dbReference type="GO" id="GO:0007059">
    <property type="term" value="P:chromosome segregation"/>
    <property type="evidence" value="ECO:0007669"/>
    <property type="project" value="UniProtKB-KW"/>
</dbReference>
<evidence type="ECO:0000313" key="13">
    <source>
        <dbReference type="Proteomes" id="UP000245462"/>
    </source>
</evidence>
<dbReference type="Pfam" id="PF02482">
    <property type="entry name" value="Ribosomal_S30AE"/>
    <property type="match status" value="1"/>
</dbReference>
<dbReference type="Pfam" id="PF02899">
    <property type="entry name" value="Phage_int_SAM_1"/>
    <property type="match status" value="1"/>
</dbReference>
<proteinExistence type="predicted"/>
<dbReference type="Gene3D" id="3.30.160.100">
    <property type="entry name" value="Ribosome hibernation promotion factor-like"/>
    <property type="match status" value="1"/>
</dbReference>
<dbReference type="AlphaFoldDB" id="A0A2U1FIY7"/>
<dbReference type="PANTHER" id="PTHR30349:SF77">
    <property type="entry name" value="TYROSINE RECOMBINASE XERC"/>
    <property type="match status" value="1"/>
</dbReference>
<evidence type="ECO:0000259" key="11">
    <source>
        <dbReference type="PROSITE" id="PS51900"/>
    </source>
</evidence>
<dbReference type="PROSITE" id="PS51900">
    <property type="entry name" value="CB"/>
    <property type="match status" value="1"/>
</dbReference>
<dbReference type="InterPro" id="IPR013762">
    <property type="entry name" value="Integrase-like_cat_sf"/>
</dbReference>
<dbReference type="SUPFAM" id="SSF69754">
    <property type="entry name" value="Ribosome binding protein Y (YfiA homologue)"/>
    <property type="match status" value="1"/>
</dbReference>
<keyword evidence="7" id="KW-0233">DNA recombination</keyword>
<keyword evidence="12" id="KW-0689">Ribosomal protein</keyword>
<evidence type="ECO:0000256" key="1">
    <source>
        <dbReference type="ARBA" id="ARBA00004496"/>
    </source>
</evidence>
<keyword evidence="2" id="KW-0963">Cytoplasm</keyword>
<dbReference type="InterPro" id="IPR011010">
    <property type="entry name" value="DNA_brk_join_enz"/>
</dbReference>
<dbReference type="InterPro" id="IPR050090">
    <property type="entry name" value="Tyrosine_recombinase_XerCD"/>
</dbReference>
<dbReference type="PROSITE" id="PS51898">
    <property type="entry name" value="TYR_RECOMBINASE"/>
    <property type="match status" value="1"/>
</dbReference>
<evidence type="ECO:0000256" key="3">
    <source>
        <dbReference type="ARBA" id="ARBA00022618"/>
    </source>
</evidence>
<dbReference type="Gene3D" id="1.10.150.130">
    <property type="match status" value="1"/>
</dbReference>